<gene>
    <name evidence="1" type="ORF">E0L31_08125</name>
</gene>
<sequence>MALPGKLKQFNIFVDGASMIGVASEVTLPKLTHKTIAYRGGGMLAPVKVDLGLDDGALDMDITVGGLSADLLARMYEDTADAMQLRFVGAYQNETSPGYTTCEIQTRGRFTEVDFGTAKVGEDTNHKYTLNNTYVKITVGTTTVLEVDALNLVLNVNGVDRSADLRRALGM</sequence>
<comment type="caution">
    <text evidence="1">The sequence shown here is derived from an EMBL/GenBank/DDBJ whole genome shotgun (WGS) entry which is preliminary data.</text>
</comment>
<accession>A0A9X8VJJ6</accession>
<evidence type="ECO:0000313" key="1">
    <source>
        <dbReference type="EMBL" id="TFV19370.1"/>
    </source>
</evidence>
<dbReference type="NCBIfam" id="TIGR01611">
    <property type="entry name" value="tail_tube"/>
    <property type="match status" value="1"/>
</dbReference>
<reference evidence="1" key="1">
    <citation type="submission" date="2019-03" db="EMBL/GenBank/DDBJ databases">
        <title>Serratia marcescens strain N2 draft genome.</title>
        <authorList>
            <person name="Yassin A."/>
            <person name="El-Kenawy N."/>
            <person name="Youssef N.H."/>
        </authorList>
    </citation>
    <scope>NUCLEOTIDE SEQUENCE [LARGE SCALE GENOMIC DNA]</scope>
    <source>
        <strain evidence="1">N2</strain>
    </source>
</reference>
<name>A0A9X8VJJ6_SERMA</name>
<organism evidence="1">
    <name type="scientific">Serratia marcescens</name>
    <dbReference type="NCBI Taxonomy" id="615"/>
    <lineage>
        <taxon>Bacteria</taxon>
        <taxon>Pseudomonadati</taxon>
        <taxon>Pseudomonadota</taxon>
        <taxon>Gammaproteobacteria</taxon>
        <taxon>Enterobacterales</taxon>
        <taxon>Yersiniaceae</taxon>
        <taxon>Serratia</taxon>
    </lineage>
</organism>
<dbReference type="EMBL" id="SPSG01001022">
    <property type="protein sequence ID" value="TFV19370.1"/>
    <property type="molecule type" value="Genomic_DNA"/>
</dbReference>
<dbReference type="Pfam" id="PF04985">
    <property type="entry name" value="Phage_tube"/>
    <property type="match status" value="1"/>
</dbReference>
<dbReference type="RefSeq" id="WP_212562564.1">
    <property type="nucleotide sequence ID" value="NZ_SPSG02000007.1"/>
</dbReference>
<dbReference type="InterPro" id="IPR006498">
    <property type="entry name" value="Tail_tube"/>
</dbReference>
<protein>
    <submittedName>
        <fullName evidence="1">Phage major tail tube protein</fullName>
    </submittedName>
</protein>
<dbReference type="AlphaFoldDB" id="A0A9X8VJJ6"/>
<proteinExistence type="predicted"/>